<feature type="region of interest" description="Disordered" evidence="1">
    <location>
        <begin position="236"/>
        <end position="263"/>
    </location>
</feature>
<comment type="caution">
    <text evidence="2">The sequence shown here is derived from an EMBL/GenBank/DDBJ whole genome shotgun (WGS) entry which is preliminary data.</text>
</comment>
<dbReference type="AlphaFoldDB" id="A0AAD8N8T8"/>
<reference evidence="2" key="1">
    <citation type="journal article" date="2023" name="bioRxiv">
        <title>Improved chromosome-level genome assembly for marigold (Tagetes erecta).</title>
        <authorList>
            <person name="Jiang F."/>
            <person name="Yuan L."/>
            <person name="Wang S."/>
            <person name="Wang H."/>
            <person name="Xu D."/>
            <person name="Wang A."/>
            <person name="Fan W."/>
        </authorList>
    </citation>
    <scope>NUCLEOTIDE SEQUENCE</scope>
    <source>
        <strain evidence="2">WSJ</strain>
        <tissue evidence="2">Leaf</tissue>
    </source>
</reference>
<dbReference type="EMBL" id="JAUHHV010000012">
    <property type="protein sequence ID" value="KAK1406125.1"/>
    <property type="molecule type" value="Genomic_DNA"/>
</dbReference>
<evidence type="ECO:0000313" key="3">
    <source>
        <dbReference type="Proteomes" id="UP001229421"/>
    </source>
</evidence>
<dbReference type="Proteomes" id="UP001229421">
    <property type="component" value="Unassembled WGS sequence"/>
</dbReference>
<organism evidence="2 3">
    <name type="scientific">Tagetes erecta</name>
    <name type="common">African marigold</name>
    <dbReference type="NCBI Taxonomy" id="13708"/>
    <lineage>
        <taxon>Eukaryota</taxon>
        <taxon>Viridiplantae</taxon>
        <taxon>Streptophyta</taxon>
        <taxon>Embryophyta</taxon>
        <taxon>Tracheophyta</taxon>
        <taxon>Spermatophyta</taxon>
        <taxon>Magnoliopsida</taxon>
        <taxon>eudicotyledons</taxon>
        <taxon>Gunneridae</taxon>
        <taxon>Pentapetalae</taxon>
        <taxon>asterids</taxon>
        <taxon>campanulids</taxon>
        <taxon>Asterales</taxon>
        <taxon>Asteraceae</taxon>
        <taxon>Asteroideae</taxon>
        <taxon>Heliantheae alliance</taxon>
        <taxon>Tageteae</taxon>
        <taxon>Tagetes</taxon>
    </lineage>
</organism>
<evidence type="ECO:0000313" key="2">
    <source>
        <dbReference type="EMBL" id="KAK1406125.1"/>
    </source>
</evidence>
<protein>
    <submittedName>
        <fullName evidence="2">Uncharacterized protein</fullName>
    </submittedName>
</protein>
<sequence length="263" mass="29971">MFRKLSAVSHFFNLNSKHSAAAISSIPISSSLPLRFSFNTVTIATTTGGGGSRSSKVWGLFKLPFRSTSPSTPSPSPLPHLRHHRHHRLLLTTNNNNHSSTFGTSVLSKFYDVPALDRFEVLVFAKLLESVSLYDQELKDSFPNYDEAILDEMKDKEFAEWFQKHTTPRAVYQLDQDVREMVDDNVDVDHFFQENERVECLVTEDLIPFSFVKEDGKLEEVEDVDSDNVEEAEFEATNLVDSDFDNNDEVDFGNEDFDDEESE</sequence>
<keyword evidence="3" id="KW-1185">Reference proteome</keyword>
<proteinExistence type="predicted"/>
<accession>A0AAD8N8T8</accession>
<evidence type="ECO:0000256" key="1">
    <source>
        <dbReference type="SAM" id="MobiDB-lite"/>
    </source>
</evidence>
<gene>
    <name evidence="2" type="ORF">QVD17_41412</name>
</gene>
<feature type="compositionally biased region" description="Acidic residues" evidence="1">
    <location>
        <begin position="242"/>
        <end position="263"/>
    </location>
</feature>
<name>A0AAD8N8T8_TARER</name>